<evidence type="ECO:0000259" key="1">
    <source>
        <dbReference type="Pfam" id="PF01590"/>
    </source>
</evidence>
<feature type="domain" description="GAF" evidence="1">
    <location>
        <begin position="206"/>
        <end position="348"/>
    </location>
</feature>
<keyword evidence="3" id="KW-1185">Reference proteome</keyword>
<organism evidence="2 3">
    <name type="scientific">Richelia sinica FACHB-800</name>
    <dbReference type="NCBI Taxonomy" id="1357546"/>
    <lineage>
        <taxon>Bacteria</taxon>
        <taxon>Bacillati</taxon>
        <taxon>Cyanobacteriota</taxon>
        <taxon>Cyanophyceae</taxon>
        <taxon>Nostocales</taxon>
        <taxon>Nostocaceae</taxon>
        <taxon>Richelia</taxon>
    </lineage>
</organism>
<name>A0A975T3T7_9NOST</name>
<dbReference type="Pfam" id="PF01590">
    <property type="entry name" value="GAF"/>
    <property type="match status" value="1"/>
</dbReference>
<dbReference type="SUPFAM" id="SSF55874">
    <property type="entry name" value="ATPase domain of HSP90 chaperone/DNA topoisomerase II/histidine kinase"/>
    <property type="match status" value="1"/>
</dbReference>
<dbReference type="EMBL" id="CP021056">
    <property type="protein sequence ID" value="QXE21534.1"/>
    <property type="molecule type" value="Genomic_DNA"/>
</dbReference>
<dbReference type="InterPro" id="IPR036890">
    <property type="entry name" value="HATPase_C_sf"/>
</dbReference>
<dbReference type="AlphaFoldDB" id="A0A975T3T7"/>
<sequence length="965" mass="110819">MVTDNQMGQPQRPQSSEQQILLLGQVLHSLREEDNLDFLIKTTVTYLLEQFEYQLIWLALYDPLNHTLYGRGGWTPDNDHNALQRNIRLYEGNLLEQVVNEQCPVGVSNLQAEARIPEWQEVAAQYNIQGTIILPIRYKNNLLGLVLLGSERWGYLLKGELRAKLFIVIGELGVVLAQKDRSSRFSKSPTDSLLKLLENIRSLGSLNKRLEAVVEAAHQFVAPSRTNIYWLEREGRYFWCRMSNHLINMGRDLSNPSAATAGITVQELSDFYYALAVNQVVWVTETGSSLKSHFKDKLLQRLGVRAVLAAPIIWQKDLLGFLSVESHEQRIWSEAEMSFVQAASGFISLVAPTDSMETTIRQIQQDTQLTQQVAQTIYKEQDIDASLHICAARLLERLTATRFVLLEYDSNQKKYEIIFQSVRPNRRNLNLSLGELSEVDIQLLQNAKQALEIENFEEDLRLLNWRKQLLENSVRSLLICNCTQGRVPELLLLITHDSHRSWKNLEKELLWVFAQNLGVVIRHWQMRTFSEDQHKIAQTAKKYLDILTNSAQKITPTAAIKQIASVLGCPFGFMLSWSPDDQEASIIRGVCTDNQFTLLADAKINIKQEAIIHWATHQDGYLTFSFEDLPPDTRQWLQIPPKSQVFCMALRINPQEPVTDVVVLADYGQNRWSESTLSATVTFILQLAWWQHQQRVIEKLEASKEELQRLNWYKHRRLEEIYRMAALLVSQLRDLGVPRNELTQMRYKLLMRQLEYTTNSMVGVIKYEQWQLYMTSETMSVSSLWKRSLERVDNLVQQRQLWIGVHGLGQSNEDRESQKTSSSSTNFLIAANKSTMSISGDILKIELVIYELLIAACERSPIGDKIDIWCRPLDESNLEILMTDNGSMEPELLAILNQEASKYSLSLNNLQHKQITHLLICQHIIHQLGGQLQIYKLDDNRLVSRLVLPLSLQTQSGELNSSLSI</sequence>
<dbReference type="KEGG" id="rsin:B6N60_00210"/>
<accession>A0A975T3T7</accession>
<dbReference type="Proteomes" id="UP000683511">
    <property type="component" value="Chromosome"/>
</dbReference>
<dbReference type="Gene3D" id="3.30.450.40">
    <property type="match status" value="3"/>
</dbReference>
<reference evidence="2" key="1">
    <citation type="submission" date="2017-04" db="EMBL/GenBank/DDBJ databases">
        <title>Genome deletions in a multicellular cyanobacterial endosymbiont for morphological adaptation in marine diatoms.</title>
        <authorList>
            <person name="Wang Y."/>
            <person name="Gao H."/>
            <person name="Li R."/>
            <person name="Xu X."/>
        </authorList>
    </citation>
    <scope>NUCLEOTIDE SEQUENCE</scope>
    <source>
        <strain evidence="2">FACHB 800</strain>
    </source>
</reference>
<dbReference type="RefSeq" id="WP_244997472.1">
    <property type="nucleotide sequence ID" value="NZ_CP021056.1"/>
</dbReference>
<dbReference type="InterPro" id="IPR003018">
    <property type="entry name" value="GAF"/>
</dbReference>
<protein>
    <submittedName>
        <fullName evidence="2">GAF sensor protein</fullName>
    </submittedName>
</protein>
<dbReference type="InterPro" id="IPR029016">
    <property type="entry name" value="GAF-like_dom_sf"/>
</dbReference>
<proteinExistence type="predicted"/>
<evidence type="ECO:0000313" key="2">
    <source>
        <dbReference type="EMBL" id="QXE21534.1"/>
    </source>
</evidence>
<evidence type="ECO:0000313" key="3">
    <source>
        <dbReference type="Proteomes" id="UP000683511"/>
    </source>
</evidence>
<gene>
    <name evidence="2" type="ORF">B6N60_00210</name>
</gene>
<dbReference type="SUPFAM" id="SSF55781">
    <property type="entry name" value="GAF domain-like"/>
    <property type="match status" value="3"/>
</dbReference>